<proteinExistence type="predicted"/>
<organism evidence="2 3">
    <name type="scientific">Austropuccinia psidii MF-1</name>
    <dbReference type="NCBI Taxonomy" id="1389203"/>
    <lineage>
        <taxon>Eukaryota</taxon>
        <taxon>Fungi</taxon>
        <taxon>Dikarya</taxon>
        <taxon>Basidiomycota</taxon>
        <taxon>Pucciniomycotina</taxon>
        <taxon>Pucciniomycetes</taxon>
        <taxon>Pucciniales</taxon>
        <taxon>Sphaerophragmiaceae</taxon>
        <taxon>Austropuccinia</taxon>
    </lineage>
</organism>
<keyword evidence="3" id="KW-1185">Reference proteome</keyword>
<feature type="region of interest" description="Disordered" evidence="1">
    <location>
        <begin position="1"/>
        <end position="21"/>
    </location>
</feature>
<reference evidence="2" key="1">
    <citation type="submission" date="2021-03" db="EMBL/GenBank/DDBJ databases">
        <title>Draft genome sequence of rust myrtle Austropuccinia psidii MF-1, a brazilian biotype.</title>
        <authorList>
            <person name="Quecine M.C."/>
            <person name="Pachon D.M.R."/>
            <person name="Bonatelli M.L."/>
            <person name="Correr F.H."/>
            <person name="Franceschini L.M."/>
            <person name="Leite T.F."/>
            <person name="Margarido G.R.A."/>
            <person name="Almeida C.A."/>
            <person name="Ferrarezi J.A."/>
            <person name="Labate C.A."/>
        </authorList>
    </citation>
    <scope>NUCLEOTIDE SEQUENCE</scope>
    <source>
        <strain evidence="2">MF-1</strain>
    </source>
</reference>
<protein>
    <submittedName>
        <fullName evidence="2">Uncharacterized protein</fullName>
    </submittedName>
</protein>
<dbReference type="EMBL" id="AVOT02010002">
    <property type="protein sequence ID" value="MBW0489283.1"/>
    <property type="molecule type" value="Genomic_DNA"/>
</dbReference>
<feature type="compositionally biased region" description="Basic and acidic residues" evidence="1">
    <location>
        <begin position="12"/>
        <end position="21"/>
    </location>
</feature>
<evidence type="ECO:0000256" key="1">
    <source>
        <dbReference type="SAM" id="MobiDB-lite"/>
    </source>
</evidence>
<comment type="caution">
    <text evidence="2">The sequence shown here is derived from an EMBL/GenBank/DDBJ whole genome shotgun (WGS) entry which is preliminary data.</text>
</comment>
<dbReference type="AlphaFoldDB" id="A0A9Q3CUY0"/>
<evidence type="ECO:0000313" key="2">
    <source>
        <dbReference type="EMBL" id="MBW0489283.1"/>
    </source>
</evidence>
<accession>A0A9Q3CUY0</accession>
<dbReference type="Proteomes" id="UP000765509">
    <property type="component" value="Unassembled WGS sequence"/>
</dbReference>
<gene>
    <name evidence="2" type="ORF">O181_028998</name>
</gene>
<sequence>MSNFGKRKRLSVVKDQKADNKEKSLHKNLKFNDKTYFALLKYLKQSHPDSDEYSMLPHSDNSLVLRNLARNLKSNNWLTGLKLSMEAPNVSL</sequence>
<evidence type="ECO:0000313" key="3">
    <source>
        <dbReference type="Proteomes" id="UP000765509"/>
    </source>
</evidence>
<feature type="compositionally biased region" description="Basic residues" evidence="1">
    <location>
        <begin position="1"/>
        <end position="11"/>
    </location>
</feature>
<name>A0A9Q3CUY0_9BASI</name>